<reference evidence="1 2" key="1">
    <citation type="submission" date="2019-04" db="EMBL/GenBank/DDBJ databases">
        <title>Lysinibacillus genome sequencing.</title>
        <authorList>
            <person name="Dunlap C."/>
        </authorList>
    </citation>
    <scope>NUCLEOTIDE SEQUENCE [LARGE SCALE GENOMIC DNA]</scope>
    <source>
        <strain evidence="1 2">NBRC 109424</strain>
    </source>
</reference>
<sequence length="62" mass="7068">MSRTLTINHGEYDFTRFEQAVKTLQEEYGYEGLAWDMVIASDDFEVLAGFLEADGLQVEMEG</sequence>
<dbReference type="EMBL" id="SZPV01000031">
    <property type="protein sequence ID" value="TKI60501.1"/>
    <property type="molecule type" value="Genomic_DNA"/>
</dbReference>
<comment type="caution">
    <text evidence="1">The sequence shown here is derived from an EMBL/GenBank/DDBJ whole genome shotgun (WGS) entry which is preliminary data.</text>
</comment>
<dbReference type="Proteomes" id="UP000308539">
    <property type="component" value="Unassembled WGS sequence"/>
</dbReference>
<proteinExistence type="predicted"/>
<name>A0ABY2TA37_9BACI</name>
<accession>A0ABY2TA37</accession>
<gene>
    <name evidence="1" type="ORF">FC752_15040</name>
</gene>
<evidence type="ECO:0000313" key="2">
    <source>
        <dbReference type="Proteomes" id="UP000308539"/>
    </source>
</evidence>
<evidence type="ECO:0000313" key="1">
    <source>
        <dbReference type="EMBL" id="TKI60501.1"/>
    </source>
</evidence>
<protein>
    <submittedName>
        <fullName evidence="1">Uncharacterized protein</fullName>
    </submittedName>
</protein>
<dbReference type="RefSeq" id="WP_025220571.1">
    <property type="nucleotide sequence ID" value="NZ_CP006837.1"/>
</dbReference>
<organism evidence="1 2">
    <name type="scientific">Lysinibacillus varians</name>
    <dbReference type="NCBI Taxonomy" id="1145276"/>
    <lineage>
        <taxon>Bacteria</taxon>
        <taxon>Bacillati</taxon>
        <taxon>Bacillota</taxon>
        <taxon>Bacilli</taxon>
        <taxon>Bacillales</taxon>
        <taxon>Bacillaceae</taxon>
        <taxon>Lysinibacillus</taxon>
    </lineage>
</organism>
<keyword evidence="2" id="KW-1185">Reference proteome</keyword>